<comment type="caution">
    <text evidence="1">The sequence shown here is derived from an EMBL/GenBank/DDBJ whole genome shotgun (WGS) entry which is preliminary data.</text>
</comment>
<accession>A0ABR2QHE6</accession>
<dbReference type="EMBL" id="JBBPBN010000038">
    <property type="protein sequence ID" value="KAK9000130.1"/>
    <property type="molecule type" value="Genomic_DNA"/>
</dbReference>
<reference evidence="1 2" key="1">
    <citation type="journal article" date="2024" name="G3 (Bethesda)">
        <title>Genome assembly of Hibiscus sabdariffa L. provides insights into metabolisms of medicinal natural products.</title>
        <authorList>
            <person name="Kim T."/>
        </authorList>
    </citation>
    <scope>NUCLEOTIDE SEQUENCE [LARGE SCALE GENOMIC DNA]</scope>
    <source>
        <strain evidence="1">TK-2024</strain>
        <tissue evidence="1">Old leaves</tissue>
    </source>
</reference>
<protein>
    <submittedName>
        <fullName evidence="1">Uncharacterized protein</fullName>
    </submittedName>
</protein>
<gene>
    <name evidence="1" type="ORF">V6N11_082262</name>
</gene>
<evidence type="ECO:0000313" key="1">
    <source>
        <dbReference type="EMBL" id="KAK9000130.1"/>
    </source>
</evidence>
<organism evidence="1 2">
    <name type="scientific">Hibiscus sabdariffa</name>
    <name type="common">roselle</name>
    <dbReference type="NCBI Taxonomy" id="183260"/>
    <lineage>
        <taxon>Eukaryota</taxon>
        <taxon>Viridiplantae</taxon>
        <taxon>Streptophyta</taxon>
        <taxon>Embryophyta</taxon>
        <taxon>Tracheophyta</taxon>
        <taxon>Spermatophyta</taxon>
        <taxon>Magnoliopsida</taxon>
        <taxon>eudicotyledons</taxon>
        <taxon>Gunneridae</taxon>
        <taxon>Pentapetalae</taxon>
        <taxon>rosids</taxon>
        <taxon>malvids</taxon>
        <taxon>Malvales</taxon>
        <taxon>Malvaceae</taxon>
        <taxon>Malvoideae</taxon>
        <taxon>Hibiscus</taxon>
    </lineage>
</organism>
<keyword evidence="2" id="KW-1185">Reference proteome</keyword>
<name>A0ABR2QHE6_9ROSI</name>
<sequence length="91" mass="10114">MVLVVTGRCWGREECTWRSQVTRSSGAGRVCSKEDHGVGWRCQLWCYCSGDKSLLMWLSRSGDKGCGAEGCRVAWQTWDHVISCGGSLCLH</sequence>
<dbReference type="Proteomes" id="UP001396334">
    <property type="component" value="Unassembled WGS sequence"/>
</dbReference>
<evidence type="ECO:0000313" key="2">
    <source>
        <dbReference type="Proteomes" id="UP001396334"/>
    </source>
</evidence>
<proteinExistence type="predicted"/>